<feature type="domain" description="Aminoglycoside phosphotransferase" evidence="1">
    <location>
        <begin position="134"/>
        <end position="215"/>
    </location>
</feature>
<evidence type="ECO:0000313" key="3">
    <source>
        <dbReference type="Proteomes" id="UP000634229"/>
    </source>
</evidence>
<sequence length="275" mass="30087">MIERIEWDDLPGEFRTAVEDRTGAVAAAETVAEGLNCAVALILTTANGTLFLRGVRHSDVDGMAALRCEEQINPTVGGISPTIRHRFDAGGWLALAFTHVPGQHADLGPGSADMDAVTFTLQRMQNLPTPGFPIPQLADRLEDFLEPGEAERLAGTCLLHTDTNPHNILINSDAGKAYVVDWAMPAIGPAWVDPAYTAVRLMECEQSPTEALAWLGNFTSWREADEQAVRAFVMATCRHWTAAVGEKDAEPSNRRFRYLLAYDWAAATRKSPSRQ</sequence>
<dbReference type="Pfam" id="PF01636">
    <property type="entry name" value="APH"/>
    <property type="match status" value="1"/>
</dbReference>
<dbReference type="Proteomes" id="UP000634229">
    <property type="component" value="Unassembled WGS sequence"/>
</dbReference>
<protein>
    <submittedName>
        <fullName evidence="2">Phosphotransferase</fullName>
    </submittedName>
</protein>
<dbReference type="EMBL" id="JAERRF010000004">
    <property type="protein sequence ID" value="MBL1096787.1"/>
    <property type="molecule type" value="Genomic_DNA"/>
</dbReference>
<evidence type="ECO:0000259" key="1">
    <source>
        <dbReference type="Pfam" id="PF01636"/>
    </source>
</evidence>
<comment type="caution">
    <text evidence="2">The sequence shown here is derived from an EMBL/GenBank/DDBJ whole genome shotgun (WGS) entry which is preliminary data.</text>
</comment>
<dbReference type="SUPFAM" id="SSF56112">
    <property type="entry name" value="Protein kinase-like (PK-like)"/>
    <property type="match status" value="1"/>
</dbReference>
<organism evidence="2 3">
    <name type="scientific">Streptomyces coffeae</name>
    <dbReference type="NCBI Taxonomy" id="621382"/>
    <lineage>
        <taxon>Bacteria</taxon>
        <taxon>Bacillati</taxon>
        <taxon>Actinomycetota</taxon>
        <taxon>Actinomycetes</taxon>
        <taxon>Kitasatosporales</taxon>
        <taxon>Streptomycetaceae</taxon>
        <taxon>Streptomyces</taxon>
    </lineage>
</organism>
<accession>A0ABS1NA09</accession>
<evidence type="ECO:0000313" key="2">
    <source>
        <dbReference type="EMBL" id="MBL1096787.1"/>
    </source>
</evidence>
<name>A0ABS1NA09_9ACTN</name>
<proteinExistence type="predicted"/>
<reference evidence="2 3" key="1">
    <citation type="submission" date="2021-01" db="EMBL/GenBank/DDBJ databases">
        <title>WGS of actinomycetes isolated from Thailand.</title>
        <authorList>
            <person name="Thawai C."/>
        </authorList>
    </citation>
    <scope>NUCLEOTIDE SEQUENCE [LARGE SCALE GENOMIC DNA]</scope>
    <source>
        <strain evidence="2 3">CA1R205</strain>
    </source>
</reference>
<gene>
    <name evidence="2" type="ORF">JK363_08945</name>
</gene>
<dbReference type="Gene3D" id="3.90.1200.10">
    <property type="match status" value="1"/>
</dbReference>
<keyword evidence="3" id="KW-1185">Reference proteome</keyword>
<dbReference type="InterPro" id="IPR011009">
    <property type="entry name" value="Kinase-like_dom_sf"/>
</dbReference>
<dbReference type="InterPro" id="IPR002575">
    <property type="entry name" value="Aminoglycoside_PTrfase"/>
</dbReference>